<reference evidence="2 3" key="1">
    <citation type="submission" date="2024-04" db="EMBL/GenBank/DDBJ databases">
        <authorList>
            <consortium name="Genoscope - CEA"/>
            <person name="William W."/>
        </authorList>
    </citation>
    <scope>NUCLEOTIDE SEQUENCE [LARGE SCALE GENOMIC DNA]</scope>
</reference>
<organism evidence="2 3">
    <name type="scientific">Lymnaea stagnalis</name>
    <name type="common">Great pond snail</name>
    <name type="synonym">Helix stagnalis</name>
    <dbReference type="NCBI Taxonomy" id="6523"/>
    <lineage>
        <taxon>Eukaryota</taxon>
        <taxon>Metazoa</taxon>
        <taxon>Spiralia</taxon>
        <taxon>Lophotrochozoa</taxon>
        <taxon>Mollusca</taxon>
        <taxon>Gastropoda</taxon>
        <taxon>Heterobranchia</taxon>
        <taxon>Euthyneura</taxon>
        <taxon>Panpulmonata</taxon>
        <taxon>Hygrophila</taxon>
        <taxon>Lymnaeoidea</taxon>
        <taxon>Lymnaeidae</taxon>
        <taxon>Lymnaea</taxon>
    </lineage>
</organism>
<keyword evidence="3" id="KW-1185">Reference proteome</keyword>
<keyword evidence="1" id="KW-0812">Transmembrane</keyword>
<evidence type="ECO:0000313" key="3">
    <source>
        <dbReference type="Proteomes" id="UP001497497"/>
    </source>
</evidence>
<dbReference type="EMBL" id="CAXITT010000026">
    <property type="protein sequence ID" value="CAL1528043.1"/>
    <property type="molecule type" value="Genomic_DNA"/>
</dbReference>
<dbReference type="PANTHER" id="PTHR37919">
    <property type="entry name" value="PROTEIN CBG05606"/>
    <property type="match status" value="1"/>
</dbReference>
<evidence type="ECO:0000313" key="2">
    <source>
        <dbReference type="EMBL" id="CAL1528043.1"/>
    </source>
</evidence>
<gene>
    <name evidence="2" type="ORF">GSLYS_00002213001</name>
</gene>
<feature type="transmembrane region" description="Helical" evidence="1">
    <location>
        <begin position="25"/>
        <end position="45"/>
    </location>
</feature>
<dbReference type="AlphaFoldDB" id="A0AAV2H3Q2"/>
<protein>
    <submittedName>
        <fullName evidence="2">Uncharacterized protein</fullName>
    </submittedName>
</protein>
<accession>A0AAV2H3Q2</accession>
<proteinExistence type="predicted"/>
<dbReference type="Proteomes" id="UP001497497">
    <property type="component" value="Unassembled WGS sequence"/>
</dbReference>
<name>A0AAV2H3Q2_LYMST</name>
<feature type="transmembrane region" description="Helical" evidence="1">
    <location>
        <begin position="52"/>
        <end position="69"/>
    </location>
</feature>
<evidence type="ECO:0000256" key="1">
    <source>
        <dbReference type="SAM" id="Phobius"/>
    </source>
</evidence>
<keyword evidence="1" id="KW-0472">Membrane</keyword>
<keyword evidence="1" id="KW-1133">Transmembrane helix</keyword>
<sequence length="220" mass="25135">MNKPSQRKGLNYAAKGLRFEAKLQLQTWILIWFYVTAIVCTWDATFIMLRPYTLPGGSLAVFWYLYKYYVTVDQRYNDTSDAYVFAQSLLNYVEVAFNIITIVMHYRCSRHTATTAFTVSVMTFWKTVLYFLMFSEFCTGGEYRQGNTALQEIALVVIPNIIWVIVPLVVMYSLWEKLTPQGSSHYASSLAAVSNAKSSDFNHVTQYGDGVLNGGHKKSK</sequence>
<feature type="transmembrane region" description="Helical" evidence="1">
    <location>
        <begin position="113"/>
        <end position="133"/>
    </location>
</feature>
<comment type="caution">
    <text evidence="2">The sequence shown here is derived from an EMBL/GenBank/DDBJ whole genome shotgun (WGS) entry which is preliminary data.</text>
</comment>
<feature type="transmembrane region" description="Helical" evidence="1">
    <location>
        <begin position="89"/>
        <end position="106"/>
    </location>
</feature>
<dbReference type="PANTHER" id="PTHR37919:SF2">
    <property type="entry name" value="EXPERA DOMAIN-CONTAINING PROTEIN"/>
    <property type="match status" value="1"/>
</dbReference>
<feature type="transmembrane region" description="Helical" evidence="1">
    <location>
        <begin position="153"/>
        <end position="175"/>
    </location>
</feature>